<dbReference type="Proteomes" id="UP000030640">
    <property type="component" value="Unassembled WGS sequence"/>
</dbReference>
<evidence type="ECO:0000256" key="2">
    <source>
        <dbReference type="SAM" id="Phobius"/>
    </source>
</evidence>
<sequence>MSVSGAAVEWKLTSWSEDSNRKWGYPAPKATGGQCSSSKKYCYPRLTASGSSRWGQLDQWVTNKLLKSSLYKWDRDGFNEDATTGLQTHKESEKLTWGDFIHKVLEKLSAVLVSSQAEAHKTLIWTREEWQSFEGRQQASMAPLDEVESGRRILFVIMCIITGLIEGRAGKDKIFQRRGRMCSTVDMALEFPRSSWEMWINPTSDRRKNRQTACSRTGGYDGCQEASIALILSIYFSLKQLCEECGPYRLTYWIKSDLDSEGPGGGQYCYFKDEQEICSEGSSKGDRAQVLITREGTLDVLDRPEVVEAAKRLADENEARGKEREVVVLLGPTSEECVDGDREERASQSDQEDMTQQLSTNLPQDSDEGGAQKNSILPSDSGTHILASERPRKEHEEKLKGLVSGGRLLNDSFTQVSGTTGKEVETPKGPSSVDSTEKGAKSETTEDFISRLLSHWPLIGGVVVVICLIVSSCYGLWRIFKGRRRPKRRVKPSRDRMKYEVGYR</sequence>
<name>W7AFR3_9APIC</name>
<keyword evidence="2" id="KW-0812">Transmembrane</keyword>
<feature type="compositionally biased region" description="Polar residues" evidence="1">
    <location>
        <begin position="354"/>
        <end position="364"/>
    </location>
</feature>
<keyword evidence="2" id="KW-0472">Membrane</keyword>
<proteinExistence type="predicted"/>
<gene>
    <name evidence="3" type="ORF">C922_05485</name>
</gene>
<keyword evidence="4" id="KW-1185">Reference proteome</keyword>
<dbReference type="RefSeq" id="XP_008819278.1">
    <property type="nucleotide sequence ID" value="XM_008821056.1"/>
</dbReference>
<evidence type="ECO:0000313" key="4">
    <source>
        <dbReference type="Proteomes" id="UP000030640"/>
    </source>
</evidence>
<dbReference type="EMBL" id="KI965539">
    <property type="protein sequence ID" value="EUD64136.1"/>
    <property type="molecule type" value="Genomic_DNA"/>
</dbReference>
<reference evidence="3 4" key="1">
    <citation type="submission" date="2013-02" db="EMBL/GenBank/DDBJ databases">
        <title>The Genome Sequence of Plasmodium inui San Antonio 1.</title>
        <authorList>
            <consortium name="The Broad Institute Genome Sequencing Platform"/>
            <consortium name="The Broad Institute Genome Sequencing Center for Infectious Disease"/>
            <person name="Neafsey D."/>
            <person name="Cheeseman I."/>
            <person name="Volkman S."/>
            <person name="Adams J."/>
            <person name="Walker B."/>
            <person name="Young S.K."/>
            <person name="Zeng Q."/>
            <person name="Gargeya S."/>
            <person name="Fitzgerald M."/>
            <person name="Haas B."/>
            <person name="Abouelleil A."/>
            <person name="Alvarado L."/>
            <person name="Arachchi H.M."/>
            <person name="Berlin A.M."/>
            <person name="Chapman S.B."/>
            <person name="Dewar J."/>
            <person name="Goldberg J."/>
            <person name="Griggs A."/>
            <person name="Gujja S."/>
            <person name="Hansen M."/>
            <person name="Howarth C."/>
            <person name="Imamovic A."/>
            <person name="Larimer J."/>
            <person name="McCowan C."/>
            <person name="Murphy C."/>
            <person name="Neiman D."/>
            <person name="Pearson M."/>
            <person name="Priest M."/>
            <person name="Roberts A."/>
            <person name="Saif S."/>
            <person name="Shea T."/>
            <person name="Sisk P."/>
            <person name="Sykes S."/>
            <person name="Wortman J."/>
            <person name="Nusbaum C."/>
            <person name="Birren B."/>
        </authorList>
    </citation>
    <scope>NUCLEOTIDE SEQUENCE [LARGE SCALE GENOMIC DNA]</scope>
    <source>
        <strain evidence="3 4">San Antonio 1</strain>
    </source>
</reference>
<evidence type="ECO:0000256" key="1">
    <source>
        <dbReference type="SAM" id="MobiDB-lite"/>
    </source>
</evidence>
<feature type="compositionally biased region" description="Polar residues" evidence="1">
    <location>
        <begin position="411"/>
        <end position="420"/>
    </location>
</feature>
<evidence type="ECO:0000313" key="3">
    <source>
        <dbReference type="EMBL" id="EUD64136.1"/>
    </source>
</evidence>
<feature type="transmembrane region" description="Helical" evidence="2">
    <location>
        <begin position="456"/>
        <end position="480"/>
    </location>
</feature>
<dbReference type="GeneID" id="20040759"/>
<dbReference type="VEuPathDB" id="PlasmoDB:C922_05485"/>
<protein>
    <submittedName>
        <fullName evidence="3">Uncharacterized protein</fullName>
    </submittedName>
</protein>
<feature type="region of interest" description="Disordered" evidence="1">
    <location>
        <begin position="331"/>
        <end position="441"/>
    </location>
</feature>
<accession>W7AFR3</accession>
<dbReference type="AlphaFoldDB" id="W7AFR3"/>
<organism evidence="3 4">
    <name type="scientific">Plasmodium inui San Antonio 1</name>
    <dbReference type="NCBI Taxonomy" id="1237626"/>
    <lineage>
        <taxon>Eukaryota</taxon>
        <taxon>Sar</taxon>
        <taxon>Alveolata</taxon>
        <taxon>Apicomplexa</taxon>
        <taxon>Aconoidasida</taxon>
        <taxon>Haemosporida</taxon>
        <taxon>Plasmodiidae</taxon>
        <taxon>Plasmodium</taxon>
        <taxon>Plasmodium (Plasmodium)</taxon>
    </lineage>
</organism>
<keyword evidence="2" id="KW-1133">Transmembrane helix</keyword>
<feature type="compositionally biased region" description="Basic and acidic residues" evidence="1">
    <location>
        <begin position="387"/>
        <end position="400"/>
    </location>
</feature>
<feature type="compositionally biased region" description="Polar residues" evidence="1">
    <location>
        <begin position="372"/>
        <end position="382"/>
    </location>
</feature>